<feature type="compositionally biased region" description="Polar residues" evidence="1">
    <location>
        <begin position="254"/>
        <end position="263"/>
    </location>
</feature>
<protein>
    <submittedName>
        <fullName evidence="2">Uncharacterized protein</fullName>
    </submittedName>
</protein>
<name>A0A1E4TGK2_9ASCO</name>
<organism evidence="2 3">
    <name type="scientific">Tortispora caseinolytica NRRL Y-17796</name>
    <dbReference type="NCBI Taxonomy" id="767744"/>
    <lineage>
        <taxon>Eukaryota</taxon>
        <taxon>Fungi</taxon>
        <taxon>Dikarya</taxon>
        <taxon>Ascomycota</taxon>
        <taxon>Saccharomycotina</taxon>
        <taxon>Trigonopsidomycetes</taxon>
        <taxon>Trigonopsidales</taxon>
        <taxon>Trigonopsidaceae</taxon>
        <taxon>Tortispora</taxon>
    </lineage>
</organism>
<feature type="region of interest" description="Disordered" evidence="1">
    <location>
        <begin position="306"/>
        <end position="352"/>
    </location>
</feature>
<evidence type="ECO:0000313" key="3">
    <source>
        <dbReference type="Proteomes" id="UP000095023"/>
    </source>
</evidence>
<reference evidence="3" key="1">
    <citation type="submission" date="2016-02" db="EMBL/GenBank/DDBJ databases">
        <title>Comparative genomics of biotechnologically important yeasts.</title>
        <authorList>
            <consortium name="DOE Joint Genome Institute"/>
            <person name="Riley R."/>
            <person name="Haridas S."/>
            <person name="Wolfe K.H."/>
            <person name="Lopes M.R."/>
            <person name="Hittinger C.T."/>
            <person name="Goker M."/>
            <person name="Salamov A."/>
            <person name="Wisecaver J."/>
            <person name="Long T.M."/>
            <person name="Aerts A.L."/>
            <person name="Barry K."/>
            <person name="Choi C."/>
            <person name="Clum A."/>
            <person name="Coughlan A.Y."/>
            <person name="Deshpande S."/>
            <person name="Douglass A.P."/>
            <person name="Hanson S.J."/>
            <person name="Klenk H.-P."/>
            <person name="Labutti K."/>
            <person name="Lapidus A."/>
            <person name="Lindquist E."/>
            <person name="Lipzen A."/>
            <person name="Meier-Kolthoff J.P."/>
            <person name="Ohm R.A."/>
            <person name="Otillar R.P."/>
            <person name="Pangilinan J."/>
            <person name="Peng Y."/>
            <person name="Rokas A."/>
            <person name="Rosa C.A."/>
            <person name="Scheuner C."/>
            <person name="Sibirny A.A."/>
            <person name="Slot J.C."/>
            <person name="Stielow J.B."/>
            <person name="Sun H."/>
            <person name="Kurtzman C.P."/>
            <person name="Blackwell M."/>
            <person name="Jeffries T.W."/>
            <person name="Grigoriev I.V."/>
        </authorList>
    </citation>
    <scope>NUCLEOTIDE SEQUENCE [LARGE SCALE GENOMIC DNA]</scope>
    <source>
        <strain evidence="3">NRRL Y-17796</strain>
    </source>
</reference>
<feature type="compositionally biased region" description="Basic and acidic residues" evidence="1">
    <location>
        <begin position="219"/>
        <end position="231"/>
    </location>
</feature>
<evidence type="ECO:0000256" key="1">
    <source>
        <dbReference type="SAM" id="MobiDB-lite"/>
    </source>
</evidence>
<feature type="compositionally biased region" description="Polar residues" evidence="1">
    <location>
        <begin position="313"/>
        <end position="329"/>
    </location>
</feature>
<proteinExistence type="predicted"/>
<dbReference type="EMBL" id="KV453842">
    <property type="protein sequence ID" value="ODV90895.1"/>
    <property type="molecule type" value="Genomic_DNA"/>
</dbReference>
<gene>
    <name evidence="2" type="ORF">CANCADRAFT_44525</name>
</gene>
<sequence>MSDASAKQIPRSSPAPVSPASSHISKAVLNGDSSPIQKDAVTLNMSSTSSTHLSNQLLDEAQSPSKSSVARQLDATTMLPQNAPDGSQPWYICSDSESDSFLVVVFRKDSGQWNFAYKSEFYGILEYFLPKVGAAKKKLYAFKYPDMSSAVGFASLNTSGTSLALIDNKTDLILNAELCDATEQTDQLFASAKSAKSQASLYTFSQSSPALSMKKQRLHSGDTEPLLEKKMRTSPCQTKNITLVDQSNGLLNMQSQVSPSRNSKYPEPATIPESPLANASSKSVIDNEPGQSKPLNAELEQLILESAGDTKKSNTSNLDINTETPSETQLAPHDGSAGSDYEKKSSGLPGFKTNKETELFVKSEIPLANSQPLKPRSQGLPMSKNICHEQLGSVIVTELRDTAPIEVVSSETEMLQRSRRTSDSASVVSSMIESAHGNLRELIDTWDSSNWIDANASPELLFRMLAVLRQLLIERPSESKRIEKLSDRALNSAFAVVLVNGTIKQTKAFMKRCLEFASNSQGTDVFADSLKQKVTERFGKYLNTRIILEKKGTLEKFNQKMQTVANSKNADLIRFGLLSLWQDICTTIDDDQSF</sequence>
<evidence type="ECO:0000313" key="2">
    <source>
        <dbReference type="EMBL" id="ODV90895.1"/>
    </source>
</evidence>
<accession>A0A1E4TGK2</accession>
<feature type="compositionally biased region" description="Polar residues" evidence="1">
    <location>
        <begin position="277"/>
        <end position="292"/>
    </location>
</feature>
<feature type="region of interest" description="Disordered" evidence="1">
    <location>
        <begin position="212"/>
        <end position="235"/>
    </location>
</feature>
<keyword evidence="3" id="KW-1185">Reference proteome</keyword>
<dbReference type="Proteomes" id="UP000095023">
    <property type="component" value="Unassembled WGS sequence"/>
</dbReference>
<feature type="compositionally biased region" description="Low complexity" evidence="1">
    <location>
        <begin position="10"/>
        <end position="22"/>
    </location>
</feature>
<feature type="region of interest" description="Disordered" evidence="1">
    <location>
        <begin position="1"/>
        <end position="33"/>
    </location>
</feature>
<dbReference type="AlphaFoldDB" id="A0A1E4TGK2"/>
<feature type="region of interest" description="Disordered" evidence="1">
    <location>
        <begin position="254"/>
        <end position="292"/>
    </location>
</feature>